<proteinExistence type="inferred from homology"/>
<evidence type="ECO:0000256" key="5">
    <source>
        <dbReference type="ARBA" id="ARBA00022729"/>
    </source>
</evidence>
<dbReference type="GO" id="GO:0043657">
    <property type="term" value="C:host cell"/>
    <property type="evidence" value="ECO:0007669"/>
    <property type="project" value="UniProtKB-SubCell"/>
</dbReference>
<keyword evidence="4" id="KW-0964">Secreted</keyword>
<name>A0A225UYQ3_9STRA</name>
<feature type="region of interest" description="Disordered" evidence="7">
    <location>
        <begin position="1"/>
        <end position="22"/>
    </location>
</feature>
<feature type="compositionally biased region" description="Basic and acidic residues" evidence="7">
    <location>
        <begin position="13"/>
        <end position="22"/>
    </location>
</feature>
<dbReference type="Proteomes" id="UP000198211">
    <property type="component" value="Unassembled WGS sequence"/>
</dbReference>
<dbReference type="GO" id="GO:0005576">
    <property type="term" value="C:extracellular region"/>
    <property type="evidence" value="ECO:0007669"/>
    <property type="project" value="UniProtKB-SubCell"/>
</dbReference>
<dbReference type="InterPro" id="IPR054463">
    <property type="entry name" value="PexRD54_WY"/>
</dbReference>
<reference evidence="10" key="1">
    <citation type="submission" date="2017-03" db="EMBL/GenBank/DDBJ databases">
        <title>Phytopthora megakarya and P. palmivora, two closely related causual agents of cacao black pod achieved similar genome size and gene model numbers by different mechanisms.</title>
        <authorList>
            <person name="Ali S."/>
            <person name="Shao J."/>
            <person name="Larry D.J."/>
            <person name="Kronmiller B."/>
            <person name="Shen D."/>
            <person name="Strem M.D."/>
            <person name="Melnick R.L."/>
            <person name="Guiltinan M.J."/>
            <person name="Tyler B.M."/>
            <person name="Meinhardt L.W."/>
            <person name="Bailey B.A."/>
        </authorList>
    </citation>
    <scope>NUCLEOTIDE SEQUENCE [LARGE SCALE GENOMIC DNA]</scope>
    <source>
        <strain evidence="10">zdho120</strain>
    </source>
</reference>
<evidence type="ECO:0000256" key="6">
    <source>
        <dbReference type="ARBA" id="ARBA00023026"/>
    </source>
</evidence>
<feature type="domain" description="RxLR effector PexRD54 WY" evidence="8">
    <location>
        <begin position="43"/>
        <end position="83"/>
    </location>
</feature>
<evidence type="ECO:0000256" key="7">
    <source>
        <dbReference type="SAM" id="MobiDB-lite"/>
    </source>
</evidence>
<comment type="caution">
    <text evidence="9">The sequence shown here is derived from an EMBL/GenBank/DDBJ whole genome shotgun (WGS) entry which is preliminary data.</text>
</comment>
<dbReference type="AlphaFoldDB" id="A0A225UYQ3"/>
<keyword evidence="6" id="KW-0843">Virulence</keyword>
<comment type="similarity">
    <text evidence="3">Belongs to the RxLR effector family.</text>
</comment>
<evidence type="ECO:0000313" key="10">
    <source>
        <dbReference type="Proteomes" id="UP000198211"/>
    </source>
</evidence>
<evidence type="ECO:0000256" key="3">
    <source>
        <dbReference type="ARBA" id="ARBA00010400"/>
    </source>
</evidence>
<dbReference type="OrthoDB" id="128291at2759"/>
<feature type="compositionally biased region" description="Polar residues" evidence="7">
    <location>
        <begin position="1"/>
        <end position="12"/>
    </location>
</feature>
<evidence type="ECO:0000256" key="1">
    <source>
        <dbReference type="ARBA" id="ARBA00004340"/>
    </source>
</evidence>
<evidence type="ECO:0000313" key="9">
    <source>
        <dbReference type="EMBL" id="OWY98161.1"/>
    </source>
</evidence>
<sequence length="643" mass="74929">MATRLLTSNNTPDDGHTEDRTRGVSAFERLTGAFKSKTMPEKFEKWLNDKKAADTVFKSLQLHVNKAGQTLFDKPHFAAWVEYADKLSAKMPEMTVISILTKQYGDETLFNMIKTAKMNPSTKGLAIELETKQMEHWVAVKKDPAELFRFFKLDRDVKKVFEKPEFRIWAKYVDDLNTKNSEQPTWMYLTLSKYFSDVDQVKVMNAGEYSYSEKTKAMAIKLEDDWFQAGILNHKTPYQLLQNLRHGKTQYLYLGNVVSEDALVKIWVKYLQVFDRRYPEEKTTIMKALTEVFGDIGLVKMFDVVKSESWSNLVTKMKSAQLKMWLESGKTTDDVFKLLKLDDEANANIFRDKVLLKAWVSYLNDFVKKNPDQKDMLFSALQSRLRDRPLNEILNMAKKYPSIEKIAIKTQTDKISIYFTNNESPSHVFTILGLKDEGDGILGSPLFNLWMDYVKRFNNQNPDRQESWFFPLRVELIGGKLEYGGLRMIEKAIQNPTTVEIGKKVEREWLNFWLDRGTPPSLVFKDLHLNTADEKMNVLADRKFKTWTTYLDDFNERYPDKQTTMIDDLRDVLKDRKLLRVFEAAKNDRNTKNLVTQLQDDLIAKWMSEKRTPTDLMDRLGYIDSSGETIERYIKKLVSTNAS</sequence>
<evidence type="ECO:0000256" key="4">
    <source>
        <dbReference type="ARBA" id="ARBA00022525"/>
    </source>
</evidence>
<organism evidence="9 10">
    <name type="scientific">Phytophthora megakarya</name>
    <dbReference type="NCBI Taxonomy" id="4795"/>
    <lineage>
        <taxon>Eukaryota</taxon>
        <taxon>Sar</taxon>
        <taxon>Stramenopiles</taxon>
        <taxon>Oomycota</taxon>
        <taxon>Peronosporomycetes</taxon>
        <taxon>Peronosporales</taxon>
        <taxon>Peronosporaceae</taxon>
        <taxon>Phytophthora</taxon>
    </lineage>
</organism>
<dbReference type="EMBL" id="NBNE01009681">
    <property type="protein sequence ID" value="OWY98161.1"/>
    <property type="molecule type" value="Genomic_DNA"/>
</dbReference>
<keyword evidence="10" id="KW-1185">Reference proteome</keyword>
<dbReference type="Pfam" id="PF22748">
    <property type="entry name" value="PexRD54_WY"/>
    <property type="match status" value="1"/>
</dbReference>
<gene>
    <name evidence="9" type="ORF">PHMEG_00031140</name>
</gene>
<keyword evidence="5" id="KW-0732">Signal</keyword>
<protein>
    <recommendedName>
        <fullName evidence="8">RxLR effector PexRD54 WY domain-containing protein</fullName>
    </recommendedName>
</protein>
<accession>A0A225UYQ3</accession>
<evidence type="ECO:0000259" key="8">
    <source>
        <dbReference type="Pfam" id="PF22748"/>
    </source>
</evidence>
<evidence type="ECO:0000256" key="2">
    <source>
        <dbReference type="ARBA" id="ARBA00004613"/>
    </source>
</evidence>
<comment type="subcellular location">
    <subcellularLocation>
        <location evidence="1">Host cell</location>
    </subcellularLocation>
    <subcellularLocation>
        <location evidence="2">Secreted</location>
    </subcellularLocation>
</comment>